<protein>
    <submittedName>
        <fullName evidence="2">VOC family protein</fullName>
    </submittedName>
</protein>
<dbReference type="CDD" id="cd07262">
    <property type="entry name" value="VOC_like"/>
    <property type="match status" value="1"/>
</dbReference>
<keyword evidence="3" id="KW-1185">Reference proteome</keyword>
<dbReference type="PROSITE" id="PS51819">
    <property type="entry name" value="VOC"/>
    <property type="match status" value="1"/>
</dbReference>
<organism evidence="2 3">
    <name type="scientific">Sneathiella marina</name>
    <dbReference type="NCBI Taxonomy" id="2950108"/>
    <lineage>
        <taxon>Bacteria</taxon>
        <taxon>Pseudomonadati</taxon>
        <taxon>Pseudomonadota</taxon>
        <taxon>Alphaproteobacteria</taxon>
        <taxon>Sneathiellales</taxon>
        <taxon>Sneathiellaceae</taxon>
        <taxon>Sneathiella</taxon>
    </lineage>
</organism>
<evidence type="ECO:0000259" key="1">
    <source>
        <dbReference type="PROSITE" id="PS51819"/>
    </source>
</evidence>
<dbReference type="Pfam" id="PF00903">
    <property type="entry name" value="Glyoxalase"/>
    <property type="match status" value="1"/>
</dbReference>
<accession>A0ABY4VY63</accession>
<proteinExistence type="predicted"/>
<dbReference type="InterPro" id="IPR037523">
    <property type="entry name" value="VOC_core"/>
</dbReference>
<dbReference type="RefSeq" id="WP_251932633.1">
    <property type="nucleotide sequence ID" value="NZ_CP098747.1"/>
</dbReference>
<dbReference type="SUPFAM" id="SSF54593">
    <property type="entry name" value="Glyoxalase/Bleomycin resistance protein/Dihydroxybiphenyl dioxygenase"/>
    <property type="match status" value="1"/>
</dbReference>
<dbReference type="Gene3D" id="3.10.180.10">
    <property type="entry name" value="2,3-Dihydroxybiphenyl 1,2-Dioxygenase, domain 1"/>
    <property type="match status" value="1"/>
</dbReference>
<feature type="domain" description="VOC" evidence="1">
    <location>
        <begin position="1"/>
        <end position="122"/>
    </location>
</feature>
<evidence type="ECO:0000313" key="3">
    <source>
        <dbReference type="Proteomes" id="UP001056291"/>
    </source>
</evidence>
<dbReference type="EMBL" id="CP098747">
    <property type="protein sequence ID" value="USG59863.1"/>
    <property type="molecule type" value="Genomic_DNA"/>
</dbReference>
<dbReference type="Proteomes" id="UP001056291">
    <property type="component" value="Chromosome"/>
</dbReference>
<sequence length="130" mass="14294">MIDHISIAVKELERSVAFYDAFLGELGMTRIVDRPATAGYGKKYPEFWLNLRPDLSRAPVDVGSHVCLRARSIEIVTSCYEIALSLGGLDDGAPGPRQGEMTEYFGAFIKDPDGNKIEIVTFPPPNSEGF</sequence>
<name>A0ABY4VY63_9PROT</name>
<reference evidence="2" key="1">
    <citation type="submission" date="2022-06" db="EMBL/GenBank/DDBJ databases">
        <title>Sneathiella actinostolidae sp. nov., isolated from a sea anemonein the Western Pacific Ocean.</title>
        <authorList>
            <person name="Wei M.J."/>
        </authorList>
    </citation>
    <scope>NUCLEOTIDE SEQUENCE</scope>
    <source>
        <strain evidence="2">PHK-P5</strain>
    </source>
</reference>
<dbReference type="InterPro" id="IPR029068">
    <property type="entry name" value="Glyas_Bleomycin-R_OHBP_Dase"/>
</dbReference>
<dbReference type="InterPro" id="IPR004360">
    <property type="entry name" value="Glyas_Fos-R_dOase_dom"/>
</dbReference>
<dbReference type="PANTHER" id="PTHR35006:SF4">
    <property type="entry name" value="BLR7706 PROTEIN"/>
    <property type="match status" value="1"/>
</dbReference>
<dbReference type="PANTHER" id="PTHR35006">
    <property type="entry name" value="GLYOXALASE FAMILY PROTEIN (AFU_ORTHOLOGUE AFUA_5G14830)"/>
    <property type="match status" value="1"/>
</dbReference>
<gene>
    <name evidence="2" type="ORF">NBZ79_11810</name>
</gene>
<evidence type="ECO:0000313" key="2">
    <source>
        <dbReference type="EMBL" id="USG59863.1"/>
    </source>
</evidence>